<dbReference type="GeneID" id="46920806"/>
<evidence type="ECO:0000313" key="7">
    <source>
        <dbReference type="EMBL" id="ARQ97091.1"/>
    </source>
</evidence>
<reference evidence="8" key="2">
    <citation type="journal article" date="2017" name="Genome Biol. Evol.">
        <title>Comparative genomic analysis identifies a Campylobacter clade deficient in selenium metabolism.</title>
        <authorList>
            <person name="Miller W.G."/>
            <person name="Yee E."/>
            <person name="Lopes B.S."/>
            <person name="Chapman M.H."/>
            <person name="Huynh S."/>
            <person name="Bono J.L."/>
            <person name="Parker C.T."/>
            <person name="Strachan N.J.C."/>
            <person name="Forbes K.J."/>
        </authorList>
    </citation>
    <scope>NUCLEOTIDE SEQUENCE [LARGE SCALE GENOMIC DNA]</scope>
    <source>
        <strain evidence="8">NCTC 13004</strain>
    </source>
</reference>
<dbReference type="NCBIfam" id="NF033459">
    <property type="entry name" value="DksA_like"/>
    <property type="match status" value="1"/>
</dbReference>
<dbReference type="PANTHER" id="PTHR33823:SF4">
    <property type="entry name" value="GENERAL STRESS PROTEIN 16O"/>
    <property type="match status" value="1"/>
</dbReference>
<feature type="coiled-coil region" evidence="5">
    <location>
        <begin position="10"/>
        <end position="37"/>
    </location>
</feature>
<keyword evidence="1" id="KW-0479">Metal-binding</keyword>
<dbReference type="InterPro" id="IPR000962">
    <property type="entry name" value="Znf_DskA_TraR"/>
</dbReference>
<evidence type="ECO:0000256" key="3">
    <source>
        <dbReference type="ARBA" id="ARBA00022833"/>
    </source>
</evidence>
<keyword evidence="5" id="KW-0175">Coiled coil</keyword>
<dbReference type="InterPro" id="IPR020458">
    <property type="entry name" value="Znf_DskA_TraR_CS"/>
</dbReference>
<dbReference type="SUPFAM" id="SSF109635">
    <property type="entry name" value="DnaK suppressor protein DksA, alpha-hairpin domain"/>
    <property type="match status" value="1"/>
</dbReference>
<dbReference type="Gene3D" id="1.20.120.910">
    <property type="entry name" value="DksA, coiled-coil domain"/>
    <property type="match status" value="1"/>
</dbReference>
<protein>
    <submittedName>
        <fullName evidence="7">DnaK suppressor protein</fullName>
    </submittedName>
</protein>
<dbReference type="Proteomes" id="UP000202031">
    <property type="component" value="Chromosome"/>
</dbReference>
<keyword evidence="3" id="KW-0862">Zinc</keyword>
<dbReference type="PROSITE" id="PS01102">
    <property type="entry name" value="ZF_DKSA_1"/>
    <property type="match status" value="1"/>
</dbReference>
<evidence type="ECO:0000256" key="1">
    <source>
        <dbReference type="ARBA" id="ARBA00022723"/>
    </source>
</evidence>
<keyword evidence="2" id="KW-0863">Zinc-finger</keyword>
<evidence type="ECO:0000256" key="4">
    <source>
        <dbReference type="PROSITE-ProRule" id="PRU00510"/>
    </source>
</evidence>
<reference evidence="8" key="1">
    <citation type="journal article" date="2017" name="Genome Biol. Evol.">
        <title>Comparative Genomic Analysis Identifies a Campylobacter Clade Deficient in Selenium Metabolism.</title>
        <authorList>
            <person name="Miller W.G."/>
            <person name="Yee E."/>
            <person name="Lopes B.S."/>
            <person name="Chapman M.H."/>
            <person name="Huynh S."/>
            <person name="Bono J.L."/>
            <person name="Parker C.T."/>
            <person name="Strachan N.J.C."/>
            <person name="Forbes K.J."/>
        </authorList>
    </citation>
    <scope>NUCLEOTIDE SEQUENCE [LARGE SCALE GENOMIC DNA]</scope>
    <source>
        <strain evidence="8">NCTC 13004</strain>
    </source>
</reference>
<dbReference type="PANTHER" id="PTHR33823">
    <property type="entry name" value="RNA POLYMERASE-BINDING TRANSCRIPTION FACTOR DKSA-RELATED"/>
    <property type="match status" value="1"/>
</dbReference>
<feature type="zinc finger region" description="dksA C4-type" evidence="4">
    <location>
        <begin position="84"/>
        <end position="108"/>
    </location>
</feature>
<dbReference type="RefSeq" id="WP_096013657.1">
    <property type="nucleotide sequence ID" value="NZ_CP015578.1"/>
</dbReference>
<dbReference type="SUPFAM" id="SSF57716">
    <property type="entry name" value="Glucocorticoid receptor-like (DNA-binding domain)"/>
    <property type="match status" value="1"/>
</dbReference>
<dbReference type="PROSITE" id="PS51128">
    <property type="entry name" value="ZF_DKSA_2"/>
    <property type="match status" value="1"/>
</dbReference>
<name>A0A1X9SLG8_9BACT</name>
<dbReference type="AlphaFoldDB" id="A0A1X9SLG8"/>
<evidence type="ECO:0000256" key="2">
    <source>
        <dbReference type="ARBA" id="ARBA00022771"/>
    </source>
</evidence>
<evidence type="ECO:0000256" key="5">
    <source>
        <dbReference type="SAM" id="Coils"/>
    </source>
</evidence>
<dbReference type="GO" id="GO:0008270">
    <property type="term" value="F:zinc ion binding"/>
    <property type="evidence" value="ECO:0007669"/>
    <property type="project" value="UniProtKB-KW"/>
</dbReference>
<dbReference type="EMBL" id="CP015578">
    <property type="protein sequence ID" value="ARQ97091.1"/>
    <property type="molecule type" value="Genomic_DNA"/>
</dbReference>
<evidence type="ECO:0000313" key="8">
    <source>
        <dbReference type="Proteomes" id="UP000202031"/>
    </source>
</evidence>
<accession>A0A1X9SLG8</accession>
<dbReference type="KEGG" id="clx:CLAN_0332"/>
<proteinExistence type="predicted"/>
<dbReference type="Pfam" id="PF01258">
    <property type="entry name" value="zf-dskA_traR"/>
    <property type="match status" value="1"/>
</dbReference>
<evidence type="ECO:0000259" key="6">
    <source>
        <dbReference type="Pfam" id="PF01258"/>
    </source>
</evidence>
<organism evidence="7 8">
    <name type="scientific">Campylobacter lanienae NCTC 13004</name>
    <dbReference type="NCBI Taxonomy" id="1031753"/>
    <lineage>
        <taxon>Bacteria</taxon>
        <taxon>Pseudomonadati</taxon>
        <taxon>Campylobacterota</taxon>
        <taxon>Epsilonproteobacteria</taxon>
        <taxon>Campylobacterales</taxon>
        <taxon>Campylobacteraceae</taxon>
        <taxon>Campylobacter</taxon>
    </lineage>
</organism>
<gene>
    <name evidence="7" type="primary">dksA</name>
    <name evidence="7" type="ORF">CLAN_0332</name>
</gene>
<dbReference type="InterPro" id="IPR037187">
    <property type="entry name" value="DnaK_N"/>
</dbReference>
<feature type="domain" description="Zinc finger DksA/TraR C4-type" evidence="6">
    <location>
        <begin position="80"/>
        <end position="114"/>
    </location>
</feature>
<sequence length="118" mass="13553">MKQSDLDYFKELLLARKEQIQKNINDAANEIDGLRQSGATDEFDFASISADEELEHSISIKQQQELNEIDQSLKKIDSGVYGICDMCEDDIDIERLKVKPHARYCITCREIAEKTIIK</sequence>